<dbReference type="PANTHER" id="PTHR13355">
    <property type="entry name" value="GLUCOSAMINE 6-PHOSPHATE N-ACETYLTRANSFERASE"/>
    <property type="match status" value="1"/>
</dbReference>
<proteinExistence type="predicted"/>
<dbReference type="AlphaFoldDB" id="A0A432LDE6"/>
<evidence type="ECO:0000259" key="1">
    <source>
        <dbReference type="PROSITE" id="PS51186"/>
    </source>
</evidence>
<dbReference type="CDD" id="cd04301">
    <property type="entry name" value="NAT_SF"/>
    <property type="match status" value="1"/>
</dbReference>
<dbReference type="Proteomes" id="UP000287910">
    <property type="component" value="Unassembled WGS sequence"/>
</dbReference>
<organism evidence="2 3">
    <name type="scientific">Lysinibacillus antri</name>
    <dbReference type="NCBI Taxonomy" id="2498145"/>
    <lineage>
        <taxon>Bacteria</taxon>
        <taxon>Bacillati</taxon>
        <taxon>Bacillota</taxon>
        <taxon>Bacilli</taxon>
        <taxon>Bacillales</taxon>
        <taxon>Bacillaceae</taxon>
        <taxon>Lysinibacillus</taxon>
    </lineage>
</organism>
<feature type="domain" description="N-acetyltransferase" evidence="1">
    <location>
        <begin position="2"/>
        <end position="143"/>
    </location>
</feature>
<name>A0A432LDE6_9BACI</name>
<protein>
    <submittedName>
        <fullName evidence="2">GNAT family N-acetyltransferase</fullName>
    </submittedName>
</protein>
<dbReference type="RefSeq" id="WP_126658388.1">
    <property type="nucleotide sequence ID" value="NZ_RYYR01000007.1"/>
</dbReference>
<dbReference type="EMBL" id="RYYR01000007">
    <property type="protein sequence ID" value="RUL54285.1"/>
    <property type="molecule type" value="Genomic_DNA"/>
</dbReference>
<keyword evidence="2" id="KW-0808">Transferase</keyword>
<accession>A0A432LDE6</accession>
<reference evidence="2 3" key="1">
    <citation type="submission" date="2018-12" db="EMBL/GenBank/DDBJ databases">
        <title>Lysinibacillus antri sp. nov., isolated from a cave soil.</title>
        <authorList>
            <person name="Narsing Rao M.P."/>
            <person name="Zhang H."/>
            <person name="Dong Z.-Y."/>
            <person name="Niu X.-K."/>
            <person name="Zhang K."/>
            <person name="Fang B.-Z."/>
            <person name="Kang Y.-Q."/>
            <person name="Xiao M."/>
            <person name="Li W.-J."/>
        </authorList>
    </citation>
    <scope>NUCLEOTIDE SEQUENCE [LARGE SCALE GENOMIC DNA]</scope>
    <source>
        <strain evidence="2 3">SYSU K30002</strain>
    </source>
</reference>
<evidence type="ECO:0000313" key="3">
    <source>
        <dbReference type="Proteomes" id="UP000287910"/>
    </source>
</evidence>
<dbReference type="SUPFAM" id="SSF55729">
    <property type="entry name" value="Acyl-CoA N-acyltransferases (Nat)"/>
    <property type="match status" value="1"/>
</dbReference>
<comment type="caution">
    <text evidence="2">The sequence shown here is derived from an EMBL/GenBank/DDBJ whole genome shotgun (WGS) entry which is preliminary data.</text>
</comment>
<dbReference type="InterPro" id="IPR000182">
    <property type="entry name" value="GNAT_dom"/>
</dbReference>
<dbReference type="InterPro" id="IPR016181">
    <property type="entry name" value="Acyl_CoA_acyltransferase"/>
</dbReference>
<dbReference type="Gene3D" id="3.40.630.30">
    <property type="match status" value="1"/>
</dbReference>
<evidence type="ECO:0000313" key="2">
    <source>
        <dbReference type="EMBL" id="RUL54285.1"/>
    </source>
</evidence>
<keyword evidence="3" id="KW-1185">Reference proteome</keyword>
<gene>
    <name evidence="2" type="ORF">EK386_07210</name>
</gene>
<dbReference type="PROSITE" id="PS51186">
    <property type="entry name" value="GNAT"/>
    <property type="match status" value="1"/>
</dbReference>
<dbReference type="InterPro" id="IPR039143">
    <property type="entry name" value="GNPNAT1-like"/>
</dbReference>
<dbReference type="PANTHER" id="PTHR13355:SF11">
    <property type="entry name" value="GLUCOSAMINE 6-PHOSPHATE N-ACETYLTRANSFERASE"/>
    <property type="match status" value="1"/>
</dbReference>
<dbReference type="Pfam" id="PF13673">
    <property type="entry name" value="Acetyltransf_10"/>
    <property type="match status" value="1"/>
</dbReference>
<sequence>MYTVKMVQSNDELELAFSIRRKVFVEEQGVPVHLELDEFDKTAVHFIVYDEDQAIAAARLREIEAKIGKVERVCVLKPYRGNKLGVLMMKKVEEYAIEQNWKKLKLHAQSYAVPFYEKLDFVVTSPEFLDANIPHRAMEKNLTITNS</sequence>
<dbReference type="GO" id="GO:0004343">
    <property type="term" value="F:glucosamine 6-phosphate N-acetyltransferase activity"/>
    <property type="evidence" value="ECO:0007669"/>
    <property type="project" value="TreeGrafter"/>
</dbReference>